<dbReference type="EC" id="5.2.1.8" evidence="2 5"/>
<protein>
    <recommendedName>
        <fullName evidence="2 5">peptidylprolyl isomerase</fullName>
        <ecNumber evidence="2 5">5.2.1.8</ecNumber>
    </recommendedName>
</protein>
<dbReference type="PROSITE" id="PS51257">
    <property type="entry name" value="PROKAR_LIPOPROTEIN"/>
    <property type="match status" value="1"/>
</dbReference>
<comment type="caution">
    <text evidence="9">The sequence shown here is derived from an EMBL/GenBank/DDBJ whole genome shotgun (WGS) entry which is preliminary data.</text>
</comment>
<evidence type="ECO:0000256" key="1">
    <source>
        <dbReference type="ARBA" id="ARBA00000971"/>
    </source>
</evidence>
<dbReference type="PROSITE" id="PS50059">
    <property type="entry name" value="FKBP_PPIASE"/>
    <property type="match status" value="1"/>
</dbReference>
<evidence type="ECO:0000256" key="6">
    <source>
        <dbReference type="SAM" id="MobiDB-lite"/>
    </source>
</evidence>
<name>A0ABX0GWR1_9ACTN</name>
<keyword evidence="10" id="KW-1185">Reference proteome</keyword>
<feature type="compositionally biased region" description="Low complexity" evidence="6">
    <location>
        <begin position="28"/>
        <end position="43"/>
    </location>
</feature>
<keyword evidence="3 5" id="KW-0697">Rotamase</keyword>
<dbReference type="Gene3D" id="3.10.50.40">
    <property type="match status" value="1"/>
</dbReference>
<accession>A0ABX0GWR1</accession>
<evidence type="ECO:0000313" key="10">
    <source>
        <dbReference type="Proteomes" id="UP000800981"/>
    </source>
</evidence>
<evidence type="ECO:0000256" key="4">
    <source>
        <dbReference type="ARBA" id="ARBA00023235"/>
    </source>
</evidence>
<organism evidence="9 10">
    <name type="scientific">Motilibacter deserti</name>
    <dbReference type="NCBI Taxonomy" id="2714956"/>
    <lineage>
        <taxon>Bacteria</taxon>
        <taxon>Bacillati</taxon>
        <taxon>Actinomycetota</taxon>
        <taxon>Actinomycetes</taxon>
        <taxon>Motilibacterales</taxon>
        <taxon>Motilibacteraceae</taxon>
        <taxon>Motilibacter</taxon>
    </lineage>
</organism>
<feature type="signal peptide" evidence="7">
    <location>
        <begin position="1"/>
        <end position="19"/>
    </location>
</feature>
<dbReference type="Pfam" id="PF00254">
    <property type="entry name" value="FKBP_C"/>
    <property type="match status" value="1"/>
</dbReference>
<dbReference type="InterPro" id="IPR046357">
    <property type="entry name" value="PPIase_dom_sf"/>
</dbReference>
<comment type="catalytic activity">
    <reaction evidence="1 5">
        <text>[protein]-peptidylproline (omega=180) = [protein]-peptidylproline (omega=0)</text>
        <dbReference type="Rhea" id="RHEA:16237"/>
        <dbReference type="Rhea" id="RHEA-COMP:10747"/>
        <dbReference type="Rhea" id="RHEA-COMP:10748"/>
        <dbReference type="ChEBI" id="CHEBI:83833"/>
        <dbReference type="ChEBI" id="CHEBI:83834"/>
        <dbReference type="EC" id="5.2.1.8"/>
    </reaction>
</comment>
<evidence type="ECO:0000256" key="5">
    <source>
        <dbReference type="PROSITE-ProRule" id="PRU00277"/>
    </source>
</evidence>
<proteinExistence type="predicted"/>
<evidence type="ECO:0000256" key="2">
    <source>
        <dbReference type="ARBA" id="ARBA00013194"/>
    </source>
</evidence>
<sequence>MRRLAVLPVLALSASLLLAGCGDDGGDSPDASASSSASAAEGGLPSVEGAYGEKPTLTFNGAAPKALQKEILDEGDGPEVQSGDLLVADYLGQIWGGKVFDNSYDRGQVAAFPIGVGQVVTGWDETLVGVKAGSRVLMSLPPDKGYGAQGNEQAGIKGTDTLVFVVDVVGSYSKTAGAQKDATAGDEPSNGITVGGELGAAPKVTVPKGYKSPAKESTAVLAKGTGEAVKSGQVIAQYVAVDATGKSLGSTWEATPQAIPVAVEGQPGPFDELVGVPVGSRVLLQIPETKANQSTGQQASPGVVAVVDVVAQAPTAKDAAK</sequence>
<evidence type="ECO:0000256" key="3">
    <source>
        <dbReference type="ARBA" id="ARBA00023110"/>
    </source>
</evidence>
<dbReference type="InterPro" id="IPR001179">
    <property type="entry name" value="PPIase_FKBP_dom"/>
</dbReference>
<keyword evidence="4 5" id="KW-0413">Isomerase</keyword>
<reference evidence="9 10" key="1">
    <citation type="submission" date="2020-03" db="EMBL/GenBank/DDBJ databases">
        <title>Two novel Motilibacter sp.</title>
        <authorList>
            <person name="Liu S."/>
        </authorList>
    </citation>
    <scope>NUCLEOTIDE SEQUENCE [LARGE SCALE GENOMIC DNA]</scope>
    <source>
        <strain evidence="9 10">E257</strain>
    </source>
</reference>
<dbReference type="InterPro" id="IPR050689">
    <property type="entry name" value="FKBP-type_PPIase"/>
</dbReference>
<feature type="region of interest" description="Disordered" evidence="6">
    <location>
        <begin position="25"/>
        <end position="47"/>
    </location>
</feature>
<feature type="domain" description="PPIase FKBP-type" evidence="8">
    <location>
        <begin position="83"/>
        <end position="172"/>
    </location>
</feature>
<dbReference type="EMBL" id="JAANNP010000007">
    <property type="protein sequence ID" value="NHC14541.1"/>
    <property type="molecule type" value="Genomic_DNA"/>
</dbReference>
<feature type="region of interest" description="Disordered" evidence="6">
    <location>
        <begin position="177"/>
        <end position="196"/>
    </location>
</feature>
<keyword evidence="7" id="KW-0732">Signal</keyword>
<dbReference type="SUPFAM" id="SSF54534">
    <property type="entry name" value="FKBP-like"/>
    <property type="match status" value="1"/>
</dbReference>
<dbReference type="Proteomes" id="UP000800981">
    <property type="component" value="Unassembled WGS sequence"/>
</dbReference>
<gene>
    <name evidence="9" type="ORF">G9H71_12210</name>
</gene>
<dbReference type="RefSeq" id="WP_166282170.1">
    <property type="nucleotide sequence ID" value="NZ_JAANNP010000007.1"/>
</dbReference>
<dbReference type="PANTHER" id="PTHR10516:SF443">
    <property type="entry name" value="FK506-BINDING PROTEIN 59-RELATED"/>
    <property type="match status" value="1"/>
</dbReference>
<evidence type="ECO:0000256" key="7">
    <source>
        <dbReference type="SAM" id="SignalP"/>
    </source>
</evidence>
<evidence type="ECO:0000313" key="9">
    <source>
        <dbReference type="EMBL" id="NHC14541.1"/>
    </source>
</evidence>
<dbReference type="PANTHER" id="PTHR10516">
    <property type="entry name" value="PEPTIDYL-PROLYL CIS-TRANS ISOMERASE"/>
    <property type="match status" value="1"/>
</dbReference>
<dbReference type="GO" id="GO:0016853">
    <property type="term" value="F:isomerase activity"/>
    <property type="evidence" value="ECO:0007669"/>
    <property type="project" value="UniProtKB-KW"/>
</dbReference>
<evidence type="ECO:0000259" key="8">
    <source>
        <dbReference type="PROSITE" id="PS50059"/>
    </source>
</evidence>
<feature type="chain" id="PRO_5046167659" description="peptidylprolyl isomerase" evidence="7">
    <location>
        <begin position="20"/>
        <end position="321"/>
    </location>
</feature>